<evidence type="ECO:0000313" key="10">
    <source>
        <dbReference type="Ensembl" id="ENSBIXP00005044597.1"/>
    </source>
</evidence>
<dbReference type="GO" id="GO:0042802">
    <property type="term" value="F:identical protein binding"/>
    <property type="evidence" value="ECO:0007669"/>
    <property type="project" value="Ensembl"/>
</dbReference>
<dbReference type="GO" id="GO:0000050">
    <property type="term" value="P:urea cycle"/>
    <property type="evidence" value="ECO:0007669"/>
    <property type="project" value="UniProtKB-UniPathway"/>
</dbReference>
<evidence type="ECO:0000259" key="9">
    <source>
        <dbReference type="Pfam" id="PF00206"/>
    </source>
</evidence>
<dbReference type="PANTHER" id="PTHR43814:SF1">
    <property type="entry name" value="ARGININOSUCCINATE LYASE"/>
    <property type="match status" value="1"/>
</dbReference>
<dbReference type="GeneTree" id="ENSGT00950000183122"/>
<feature type="domain" description="Fumarate lyase N-terminal" evidence="9">
    <location>
        <begin position="70"/>
        <end position="277"/>
    </location>
</feature>
<dbReference type="GO" id="GO:0045429">
    <property type="term" value="P:positive regulation of nitric oxide biosynthetic process"/>
    <property type="evidence" value="ECO:0007669"/>
    <property type="project" value="Ensembl"/>
</dbReference>
<comment type="function">
    <text evidence="7">Catalyzes the reversible cleavage of L-argininosuccinate to fumarate and L-arginine, an intermediate step reaction in the urea cycle mostly providing for hepatic nitrogen detoxification into excretable urea as well as de novo L-arginine synthesis in nonhepatic tissues. Essential regulator of intracellular and extracellular L-arginine pools. As part of citrulline-nitric oxide cycle, forms tissue-specific multiprotein complexes with argininosuccinate synthase ASS1, transport protein SLC7A1 and nitric oxide synthase NOS1, NOS2 or NOS3, allowing for cell-autonomous L-arginine synthesis while channeling extracellular L-arginine to nitric oxide synthesis pathway.</text>
</comment>
<evidence type="ECO:0000256" key="5">
    <source>
        <dbReference type="ARBA" id="ARBA00022436"/>
    </source>
</evidence>
<dbReference type="Ensembl" id="ENSBIXT00005053405.1">
    <property type="protein sequence ID" value="ENSBIXP00005044597.1"/>
    <property type="gene ID" value="ENSBIXG00005028474.1"/>
</dbReference>
<dbReference type="HAMAP" id="MF_00006">
    <property type="entry name" value="Arg_succ_lyase"/>
    <property type="match status" value="1"/>
</dbReference>
<dbReference type="GO" id="GO:0009791">
    <property type="term" value="P:post-embryonic development"/>
    <property type="evidence" value="ECO:0007669"/>
    <property type="project" value="Ensembl"/>
</dbReference>
<comment type="subunit">
    <text evidence="8">Homotetramer. Forms tissue-specific complexes with ASS1, SLC7A1, HSP90AA1 and nitric oxide synthase NOS1, NOS2 or NOS3; the complex maintenance is independent of ASL catalytic function.</text>
</comment>
<proteinExistence type="inferred from homology"/>
<accession>A0A4W2ILV9</accession>
<dbReference type="FunFam" id="1.20.200.10:FF:000015">
    <property type="entry name" value="argininosuccinate lyase isoform X2"/>
    <property type="match status" value="2"/>
</dbReference>
<comment type="pathway">
    <text evidence="2">Nitrogen metabolism; urea cycle; L-arginine and fumarate from (N(omega)-L-arginino)succinate: step 1/1.</text>
</comment>
<dbReference type="NCBIfam" id="TIGR00838">
    <property type="entry name" value="argH"/>
    <property type="match status" value="1"/>
</dbReference>
<evidence type="ECO:0000256" key="7">
    <source>
        <dbReference type="ARBA" id="ARBA00045522"/>
    </source>
</evidence>
<gene>
    <name evidence="10" type="primary">ASL</name>
</gene>
<dbReference type="GO" id="GO:0007626">
    <property type="term" value="P:locomotory behavior"/>
    <property type="evidence" value="ECO:0007669"/>
    <property type="project" value="Ensembl"/>
</dbReference>
<dbReference type="GO" id="GO:0004056">
    <property type="term" value="F:argininosuccinate lyase activity"/>
    <property type="evidence" value="ECO:0007669"/>
    <property type="project" value="UniProtKB-EC"/>
</dbReference>
<dbReference type="AlphaFoldDB" id="A0A4W2ILV9"/>
<dbReference type="InterPro" id="IPR022761">
    <property type="entry name" value="Fumarate_lyase_N"/>
</dbReference>
<keyword evidence="5" id="KW-0835">Urea cycle</keyword>
<evidence type="ECO:0000256" key="6">
    <source>
        <dbReference type="ARBA" id="ARBA00033644"/>
    </source>
</evidence>
<comment type="pathway">
    <text evidence="1">Amino-acid biosynthesis; L-arginine biosynthesis.</text>
</comment>
<dbReference type="InterPro" id="IPR009049">
    <property type="entry name" value="Argininosuccinate_lyase"/>
</dbReference>
<dbReference type="Pfam" id="PF00206">
    <property type="entry name" value="Lyase_1"/>
    <property type="match status" value="1"/>
</dbReference>
<dbReference type="GO" id="GO:0019676">
    <property type="term" value="P:ammonia assimilation cycle"/>
    <property type="evidence" value="ECO:0007669"/>
    <property type="project" value="Ensembl"/>
</dbReference>
<protein>
    <recommendedName>
        <fullName evidence="4">Argininosuccinate lyase</fullName>
    </recommendedName>
</protein>
<dbReference type="InterPro" id="IPR020557">
    <property type="entry name" value="Fumarate_lyase_CS"/>
</dbReference>
<evidence type="ECO:0000256" key="2">
    <source>
        <dbReference type="ARBA" id="ARBA00005214"/>
    </source>
</evidence>
<dbReference type="Proteomes" id="UP000429181">
    <property type="component" value="Chromosome 25"/>
</dbReference>
<dbReference type="InterPro" id="IPR000362">
    <property type="entry name" value="Fumarate_lyase_fam"/>
</dbReference>
<dbReference type="SUPFAM" id="SSF48557">
    <property type="entry name" value="L-aspartase-like"/>
    <property type="match status" value="1"/>
</dbReference>
<evidence type="ECO:0000256" key="3">
    <source>
        <dbReference type="ARBA" id="ARBA00010755"/>
    </source>
</evidence>
<dbReference type="PROSITE" id="PS00163">
    <property type="entry name" value="FUMARATE_LYASES"/>
    <property type="match status" value="1"/>
</dbReference>
<dbReference type="GO" id="GO:0005829">
    <property type="term" value="C:cytosol"/>
    <property type="evidence" value="ECO:0007669"/>
    <property type="project" value="TreeGrafter"/>
</dbReference>
<dbReference type="InterPro" id="IPR024083">
    <property type="entry name" value="Fumarase/histidase_N"/>
</dbReference>
<sequence>MASESGKLWGGRFVGTVDPIMEKFNSSITYDRHLWEADVQGSKAYSRGLEKAGLLTKAEMDQILHGLDKELIGETAGKLHTGRSRNDQVVTDLRLWMRQNCSMLSALLCELIRTMVDRAEAERDVLFPGYTHLQRAQPIRWSHWILSHAVALTRDSERLLEVRKRINVLPLGSGAIAGNPLGVDRELLRAELDFGAITLNSMDATSERDFVAEFLFWASLCMTHLSRMAEDLILYGTKEFSFVQLSDAYSTGSSLMPQKKNPDSLELIRSKAGRVFGRCAGLLMTLKGLPSTYNKDLQEDKEAVFEVSDTMSAVLQVATGVISTLQIHRENMGRALSPDMLATDLAYYLVRKGVSVGQPGWRGQGTGMFPRPGLGGPWGRQHPNRTRGGESCVSTALLPGSPRCHSARPTRPPGKPCSWLRPRGSPSISCHCRSCRPSGASPFLSSPHLLGGKPRPSETGLAKRSWPTSAFPLSPLFSGDVSHVWDYGHSVEQYEALGGTARSSVDWQIGQLRALLRAQQTESPPHASPK</sequence>
<evidence type="ECO:0000256" key="8">
    <source>
        <dbReference type="ARBA" id="ARBA00046423"/>
    </source>
</evidence>
<name>A0A4W2ILV9_BOBOX</name>
<organism evidence="10 11">
    <name type="scientific">Bos indicus x Bos taurus</name>
    <name type="common">Hybrid cattle</name>
    <dbReference type="NCBI Taxonomy" id="30522"/>
    <lineage>
        <taxon>Eukaryota</taxon>
        <taxon>Metazoa</taxon>
        <taxon>Chordata</taxon>
        <taxon>Craniata</taxon>
        <taxon>Vertebrata</taxon>
        <taxon>Euteleostomi</taxon>
        <taxon>Mammalia</taxon>
        <taxon>Eutheria</taxon>
        <taxon>Laurasiatheria</taxon>
        <taxon>Artiodactyla</taxon>
        <taxon>Ruminantia</taxon>
        <taxon>Pecora</taxon>
        <taxon>Bovidae</taxon>
        <taxon>Bovinae</taxon>
        <taxon>Bos</taxon>
    </lineage>
</organism>
<evidence type="ECO:0000256" key="4">
    <source>
        <dbReference type="ARBA" id="ARBA00019698"/>
    </source>
</evidence>
<dbReference type="Gene3D" id="1.10.275.10">
    <property type="entry name" value="Fumarase/aspartase (N-terminal domain)"/>
    <property type="match status" value="1"/>
</dbReference>
<dbReference type="PRINTS" id="PR00145">
    <property type="entry name" value="ARGSUCLYASE"/>
</dbReference>
<dbReference type="PRINTS" id="PR00149">
    <property type="entry name" value="FUMRATELYASE"/>
</dbReference>
<comment type="similarity">
    <text evidence="3">Belongs to the lyase 1 family. Argininosuccinate lyase subfamily.</text>
</comment>
<dbReference type="GO" id="GO:0042450">
    <property type="term" value="P:L-arginine biosynthetic process via ornithine"/>
    <property type="evidence" value="ECO:0007669"/>
    <property type="project" value="InterPro"/>
</dbReference>
<dbReference type="Gene3D" id="1.10.40.30">
    <property type="entry name" value="Fumarase/aspartase (C-terminal domain)"/>
    <property type="match status" value="1"/>
</dbReference>
<evidence type="ECO:0000256" key="1">
    <source>
        <dbReference type="ARBA" id="ARBA00004730"/>
    </source>
</evidence>
<comment type="catalytic activity">
    <reaction evidence="6">
        <text>2-(N(omega)-L-arginino)succinate = fumarate + L-arginine</text>
        <dbReference type="Rhea" id="RHEA:24020"/>
        <dbReference type="ChEBI" id="CHEBI:29806"/>
        <dbReference type="ChEBI" id="CHEBI:32682"/>
        <dbReference type="ChEBI" id="CHEBI:57472"/>
        <dbReference type="EC" id="4.3.2.1"/>
    </reaction>
    <physiologicalReaction direction="left-to-right" evidence="6">
        <dbReference type="Rhea" id="RHEA:24021"/>
    </physiologicalReaction>
    <physiologicalReaction direction="right-to-left" evidence="6">
        <dbReference type="Rhea" id="RHEA:24022"/>
    </physiologicalReaction>
</comment>
<dbReference type="UniPathway" id="UPA00158">
    <property type="reaction ID" value="UER00273"/>
</dbReference>
<reference evidence="10 11" key="1">
    <citation type="submission" date="2018-11" db="EMBL/GenBank/DDBJ databases">
        <title>Haplotype-resolved cattle genomes.</title>
        <authorList>
            <person name="Low W.Y."/>
            <person name="Tearle R."/>
            <person name="Bickhart D.M."/>
            <person name="Rosen B.D."/>
            <person name="Koren S."/>
            <person name="Rhie A."/>
            <person name="Hiendleder S."/>
            <person name="Phillippy A.M."/>
            <person name="Smith T.P.L."/>
            <person name="Williams J.L."/>
        </authorList>
    </citation>
    <scope>NUCLEOTIDE SEQUENCE [LARGE SCALE GENOMIC DNA]</scope>
</reference>
<dbReference type="CDD" id="cd01359">
    <property type="entry name" value="Argininosuccinate_lyase"/>
    <property type="match status" value="1"/>
</dbReference>
<dbReference type="PANTHER" id="PTHR43814">
    <property type="entry name" value="ARGININOSUCCINATE LYASE"/>
    <property type="match status" value="1"/>
</dbReference>
<dbReference type="Gene3D" id="1.20.200.10">
    <property type="entry name" value="Fumarase/aspartase (Central domain)"/>
    <property type="match status" value="1"/>
</dbReference>
<reference evidence="10" key="2">
    <citation type="submission" date="2025-08" db="UniProtKB">
        <authorList>
            <consortium name="Ensembl"/>
        </authorList>
    </citation>
    <scope>IDENTIFICATION</scope>
</reference>
<dbReference type="InterPro" id="IPR008948">
    <property type="entry name" value="L-Aspartase-like"/>
</dbReference>
<evidence type="ECO:0000313" key="11">
    <source>
        <dbReference type="Proteomes" id="UP000429181"/>
    </source>
</evidence>